<evidence type="ECO:0000256" key="8">
    <source>
        <dbReference type="ARBA" id="ARBA00022840"/>
    </source>
</evidence>
<dbReference type="Gene3D" id="3.30.930.10">
    <property type="entry name" value="Bira Bifunctional Protein, Domain 2"/>
    <property type="match status" value="1"/>
</dbReference>
<dbReference type="Proteomes" id="UP001204798">
    <property type="component" value="Unassembled WGS sequence"/>
</dbReference>
<evidence type="ECO:0000256" key="7">
    <source>
        <dbReference type="ARBA" id="ARBA00022741"/>
    </source>
</evidence>
<protein>
    <recommendedName>
        <fullName evidence="13">Lysine--tRNA ligase</fullName>
        <ecNumber evidence="13">6.1.1.6</ecNumber>
    </recommendedName>
    <alternativeName>
        <fullName evidence="13">Lysyl-tRNA synthetase</fullName>
        <shortName evidence="13">LysRS</shortName>
    </alternativeName>
</protein>
<dbReference type="PANTHER" id="PTHR42918:SF15">
    <property type="entry name" value="LYSINE--TRNA LIGASE, CHLOROPLASTIC_MITOCHONDRIAL"/>
    <property type="match status" value="1"/>
</dbReference>
<dbReference type="SUPFAM" id="SSF50249">
    <property type="entry name" value="Nucleic acid-binding proteins"/>
    <property type="match status" value="1"/>
</dbReference>
<dbReference type="HAMAP" id="MF_00252">
    <property type="entry name" value="Lys_tRNA_synth_class2"/>
    <property type="match status" value="1"/>
</dbReference>
<proteinExistence type="inferred from homology"/>
<comment type="caution">
    <text evidence="16">The sequence shown here is derived from an EMBL/GenBank/DDBJ whole genome shotgun (WGS) entry which is preliminary data.</text>
</comment>
<keyword evidence="9 13" id="KW-0460">Magnesium</keyword>
<gene>
    <name evidence="13" type="primary">lysS</name>
    <name evidence="16" type="ORF">M2350_000144</name>
</gene>
<evidence type="ECO:0000313" key="17">
    <source>
        <dbReference type="Proteomes" id="UP001204798"/>
    </source>
</evidence>
<feature type="binding site" evidence="13">
    <location>
        <position position="405"/>
    </location>
    <ligand>
        <name>Mg(2+)</name>
        <dbReference type="ChEBI" id="CHEBI:18420"/>
        <label>2</label>
    </ligand>
</feature>
<evidence type="ECO:0000256" key="10">
    <source>
        <dbReference type="ARBA" id="ARBA00022917"/>
    </source>
</evidence>
<evidence type="ECO:0000256" key="5">
    <source>
        <dbReference type="ARBA" id="ARBA00022598"/>
    </source>
</evidence>
<keyword evidence="8 13" id="KW-0067">ATP-binding</keyword>
<keyword evidence="17" id="KW-1185">Reference proteome</keyword>
<evidence type="ECO:0000256" key="4">
    <source>
        <dbReference type="ARBA" id="ARBA00022490"/>
    </source>
</evidence>
<dbReference type="InterPro" id="IPR004365">
    <property type="entry name" value="NA-bd_OB_tRNA"/>
</dbReference>
<reference evidence="16 17" key="1">
    <citation type="submission" date="2022-08" db="EMBL/GenBank/DDBJ databases">
        <title>Bacterial and archaeal communities from various locations to study Microbial Dark Matter (Phase II).</title>
        <authorList>
            <person name="Stepanauskas R."/>
        </authorList>
    </citation>
    <scope>NUCLEOTIDE SEQUENCE [LARGE SCALE GENOMIC DNA]</scope>
    <source>
        <strain evidence="16 17">PD1</strain>
    </source>
</reference>
<dbReference type="EMBL" id="JANUCP010000001">
    <property type="protein sequence ID" value="MCS3917747.1"/>
    <property type="molecule type" value="Genomic_DNA"/>
</dbReference>
<keyword evidence="11 13" id="KW-0030">Aminoacyl-tRNA synthetase</keyword>
<keyword evidence="5 13" id="KW-0436">Ligase</keyword>
<dbReference type="InterPro" id="IPR006195">
    <property type="entry name" value="aa-tRNA-synth_II"/>
</dbReference>
<dbReference type="CDD" id="cd00775">
    <property type="entry name" value="LysRS_core"/>
    <property type="match status" value="1"/>
</dbReference>
<dbReference type="InterPro" id="IPR018149">
    <property type="entry name" value="Lys-tRNA-synth_II_C"/>
</dbReference>
<evidence type="ECO:0000256" key="13">
    <source>
        <dbReference type="HAMAP-Rule" id="MF_00252"/>
    </source>
</evidence>
<keyword evidence="6 13" id="KW-0479">Metal-binding</keyword>
<dbReference type="InterPro" id="IPR012340">
    <property type="entry name" value="NA-bd_OB-fold"/>
</dbReference>
<dbReference type="GO" id="GO:0004824">
    <property type="term" value="F:lysine-tRNA ligase activity"/>
    <property type="evidence" value="ECO:0007669"/>
    <property type="project" value="UniProtKB-EC"/>
</dbReference>
<dbReference type="Pfam" id="PF00152">
    <property type="entry name" value="tRNA-synt_2"/>
    <property type="match status" value="1"/>
</dbReference>
<evidence type="ECO:0000256" key="11">
    <source>
        <dbReference type="ARBA" id="ARBA00023146"/>
    </source>
</evidence>
<evidence type="ECO:0000256" key="6">
    <source>
        <dbReference type="ARBA" id="ARBA00022723"/>
    </source>
</evidence>
<dbReference type="InterPro" id="IPR002313">
    <property type="entry name" value="Lys-tRNA-ligase_II"/>
</dbReference>
<dbReference type="InterPro" id="IPR044136">
    <property type="entry name" value="Lys-tRNA-ligase_II_N"/>
</dbReference>
<comment type="caution">
    <text evidence="13">Lacks conserved residue(s) required for the propagation of feature annotation.</text>
</comment>
<dbReference type="CDD" id="cd04322">
    <property type="entry name" value="LysRS_N"/>
    <property type="match status" value="1"/>
</dbReference>
<dbReference type="EC" id="6.1.1.6" evidence="13"/>
<dbReference type="InterPro" id="IPR045864">
    <property type="entry name" value="aa-tRNA-synth_II/BPL/LPL"/>
</dbReference>
<evidence type="ECO:0000256" key="3">
    <source>
        <dbReference type="ARBA" id="ARBA00011738"/>
    </source>
</evidence>
<sequence>MVEHDPLYSDRLEKLLRWREKGIDPFAITKFERSHLAAEIVSGYETLKGQTVRVAGRLTAFREHGKLTFADLVDSSGRIQLLVRLNNVGEDAYRQFGELDTGDIIGAEGTVTKTRTGEVSVEVFKFWILAKALRPIPEKWHGLRDVEVRYRQRYLDLIANPEVRKIFVKRSQIIQAIRRFLDERGFIEVETPILQPVYGGALARPFITHHNALDMDLYLRIAPELYLKRLIVGGFDKVYEIGRNFRNEGVDARHNPEFTMLEAYQAYADYNDIMRLTEELVAYVAQSVLGTTTIVYQGHTIDLTPPWRRVSLMEALKEATGVDFREFRGDDEKARQIGRELGLSVEPTDHWGRVLDEALKKKVVPTLIQPTFLVDYPVEISPLAKRKPDDPTMTERFQGFIGGLEVANAFSELNDPLDQRERFEMQQRLRERGDMEAHPLDWDFVRALEYGMPPTGGLGIGIDRLTMLLTNSPSIREVILFPLLRPEE</sequence>
<name>A0ABT2EIH6_9BACT</name>
<feature type="binding site" evidence="13">
    <location>
        <position position="405"/>
    </location>
    <ligand>
        <name>Mg(2+)</name>
        <dbReference type="ChEBI" id="CHEBI:18420"/>
        <label>1</label>
    </ligand>
</feature>
<evidence type="ECO:0000256" key="1">
    <source>
        <dbReference type="ARBA" id="ARBA00004496"/>
    </source>
</evidence>
<comment type="similarity">
    <text evidence="2 13">Belongs to the class-II aminoacyl-tRNA synthetase family.</text>
</comment>
<dbReference type="Pfam" id="PF01336">
    <property type="entry name" value="tRNA_anti-codon"/>
    <property type="match status" value="1"/>
</dbReference>
<dbReference type="PANTHER" id="PTHR42918">
    <property type="entry name" value="LYSYL-TRNA SYNTHETASE"/>
    <property type="match status" value="1"/>
</dbReference>
<comment type="catalytic activity">
    <reaction evidence="12 13 14">
        <text>tRNA(Lys) + L-lysine + ATP = L-lysyl-tRNA(Lys) + AMP + diphosphate</text>
        <dbReference type="Rhea" id="RHEA:20792"/>
        <dbReference type="Rhea" id="RHEA-COMP:9696"/>
        <dbReference type="Rhea" id="RHEA-COMP:9697"/>
        <dbReference type="ChEBI" id="CHEBI:30616"/>
        <dbReference type="ChEBI" id="CHEBI:32551"/>
        <dbReference type="ChEBI" id="CHEBI:33019"/>
        <dbReference type="ChEBI" id="CHEBI:78442"/>
        <dbReference type="ChEBI" id="CHEBI:78529"/>
        <dbReference type="ChEBI" id="CHEBI:456215"/>
        <dbReference type="EC" id="6.1.1.6"/>
    </reaction>
</comment>
<evidence type="ECO:0000313" key="16">
    <source>
        <dbReference type="EMBL" id="MCS3917747.1"/>
    </source>
</evidence>
<organism evidence="16 17">
    <name type="scientific">Candidatus Fervidibacter sacchari</name>
    <dbReference type="NCBI Taxonomy" id="1448929"/>
    <lineage>
        <taxon>Bacteria</taxon>
        <taxon>Candidatus Fervidibacterota</taxon>
        <taxon>Candidatus Fervidibacter</taxon>
    </lineage>
</organism>
<keyword evidence="10 13" id="KW-0648">Protein biosynthesis</keyword>
<keyword evidence="4 13" id="KW-0963">Cytoplasm</keyword>
<dbReference type="InterPro" id="IPR004364">
    <property type="entry name" value="Aa-tRNA-synt_II"/>
</dbReference>
<evidence type="ECO:0000256" key="14">
    <source>
        <dbReference type="RuleBase" id="RU000336"/>
    </source>
</evidence>
<dbReference type="NCBIfam" id="TIGR00499">
    <property type="entry name" value="lysS_bact"/>
    <property type="match status" value="1"/>
</dbReference>
<dbReference type="PRINTS" id="PR00982">
    <property type="entry name" value="TRNASYNTHLYS"/>
</dbReference>
<dbReference type="PIRSF" id="PIRSF039101">
    <property type="entry name" value="LysRS2"/>
    <property type="match status" value="1"/>
</dbReference>
<dbReference type="RefSeq" id="WP_259092197.1">
    <property type="nucleotide sequence ID" value="NZ_CP130454.1"/>
</dbReference>
<evidence type="ECO:0000256" key="2">
    <source>
        <dbReference type="ARBA" id="ARBA00008226"/>
    </source>
</evidence>
<accession>A0ABT2EIH6</accession>
<dbReference type="InterPro" id="IPR034762">
    <property type="entry name" value="Lys-tRNA-ligase_II_bac/euk"/>
</dbReference>
<comment type="cofactor">
    <cofactor evidence="13 14">
        <name>Mg(2+)</name>
        <dbReference type="ChEBI" id="CHEBI:18420"/>
    </cofactor>
    <text evidence="13 14">Binds 3 Mg(2+) ions per subunit.</text>
</comment>
<feature type="domain" description="Aminoacyl-transfer RNA synthetases class-II family profile" evidence="15">
    <location>
        <begin position="170"/>
        <end position="486"/>
    </location>
</feature>
<comment type="subcellular location">
    <subcellularLocation>
        <location evidence="1 13">Cytoplasm</location>
    </subcellularLocation>
</comment>
<dbReference type="SUPFAM" id="SSF55681">
    <property type="entry name" value="Class II aaRS and biotin synthetases"/>
    <property type="match status" value="1"/>
</dbReference>
<dbReference type="NCBIfam" id="NF001756">
    <property type="entry name" value="PRK00484.1"/>
    <property type="match status" value="1"/>
</dbReference>
<evidence type="ECO:0000259" key="15">
    <source>
        <dbReference type="PROSITE" id="PS50862"/>
    </source>
</evidence>
<dbReference type="Gene3D" id="2.40.50.140">
    <property type="entry name" value="Nucleic acid-binding proteins"/>
    <property type="match status" value="1"/>
</dbReference>
<keyword evidence="7 13" id="KW-0547">Nucleotide-binding</keyword>
<evidence type="ECO:0000256" key="9">
    <source>
        <dbReference type="ARBA" id="ARBA00022842"/>
    </source>
</evidence>
<comment type="subunit">
    <text evidence="3 13">Homodimer.</text>
</comment>
<dbReference type="PROSITE" id="PS50862">
    <property type="entry name" value="AA_TRNA_LIGASE_II"/>
    <property type="match status" value="1"/>
</dbReference>
<evidence type="ECO:0000256" key="12">
    <source>
        <dbReference type="ARBA" id="ARBA00048573"/>
    </source>
</evidence>